<dbReference type="SUPFAM" id="SSF53448">
    <property type="entry name" value="Nucleotide-diphospho-sugar transferases"/>
    <property type="match status" value="1"/>
</dbReference>
<evidence type="ECO:0000313" key="3">
    <source>
        <dbReference type="Proteomes" id="UP000287872"/>
    </source>
</evidence>
<evidence type="ECO:0000259" key="1">
    <source>
        <dbReference type="Pfam" id="PF00535"/>
    </source>
</evidence>
<dbReference type="InterPro" id="IPR001173">
    <property type="entry name" value="Glyco_trans_2-like"/>
</dbReference>
<feature type="domain" description="Glycosyltransferase 2-like" evidence="1">
    <location>
        <begin position="10"/>
        <end position="171"/>
    </location>
</feature>
<dbReference type="GO" id="GO:0016758">
    <property type="term" value="F:hexosyltransferase activity"/>
    <property type="evidence" value="ECO:0007669"/>
    <property type="project" value="UniProtKB-ARBA"/>
</dbReference>
<keyword evidence="3" id="KW-1185">Reference proteome</keyword>
<gene>
    <name evidence="2" type="ORF">Ctaglu_26100</name>
</gene>
<proteinExistence type="predicted"/>
<organism evidence="2 3">
    <name type="scientific">Clostridium tagluense</name>
    <dbReference type="NCBI Taxonomy" id="360422"/>
    <lineage>
        <taxon>Bacteria</taxon>
        <taxon>Bacillati</taxon>
        <taxon>Bacillota</taxon>
        <taxon>Clostridia</taxon>
        <taxon>Eubacteriales</taxon>
        <taxon>Clostridiaceae</taxon>
        <taxon>Clostridium</taxon>
    </lineage>
</organism>
<dbReference type="InterPro" id="IPR029044">
    <property type="entry name" value="Nucleotide-diphossugar_trans"/>
</dbReference>
<comment type="caution">
    <text evidence="2">The sequence shown here is derived from an EMBL/GenBank/DDBJ whole genome shotgun (WGS) entry which is preliminary data.</text>
</comment>
<dbReference type="PANTHER" id="PTHR22916">
    <property type="entry name" value="GLYCOSYLTRANSFERASE"/>
    <property type="match status" value="1"/>
</dbReference>
<keyword evidence="2" id="KW-0808">Transferase</keyword>
<reference evidence="2 3" key="1">
    <citation type="submission" date="2018-11" db="EMBL/GenBank/DDBJ databases">
        <title>Genome sequencing and assembly of Clostridium tagluense strain A121.</title>
        <authorList>
            <person name="Murakami T."/>
            <person name="Segawa T."/>
            <person name="Shcherbakova V.A."/>
            <person name="Mori H."/>
            <person name="Yoshimura Y."/>
        </authorList>
    </citation>
    <scope>NUCLEOTIDE SEQUENCE [LARGE SCALE GENOMIC DNA]</scope>
    <source>
        <strain evidence="2 3">A121</strain>
    </source>
</reference>
<dbReference type="Pfam" id="PF00535">
    <property type="entry name" value="Glycos_transf_2"/>
    <property type="match status" value="1"/>
</dbReference>
<dbReference type="PANTHER" id="PTHR22916:SF3">
    <property type="entry name" value="UDP-GLCNAC:BETAGAL BETA-1,3-N-ACETYLGLUCOSAMINYLTRANSFERASE-LIKE PROTEIN 1"/>
    <property type="match status" value="1"/>
</dbReference>
<dbReference type="OrthoDB" id="9815829at2"/>
<dbReference type="RefSeq" id="WP_125002388.1">
    <property type="nucleotide sequence ID" value="NZ_BHYK01000014.1"/>
</dbReference>
<dbReference type="EMBL" id="BHYK01000014">
    <property type="protein sequence ID" value="GCD10987.1"/>
    <property type="molecule type" value="Genomic_DNA"/>
</dbReference>
<keyword evidence="2" id="KW-0328">Glycosyltransferase</keyword>
<dbReference type="AlphaFoldDB" id="A0A401UN78"/>
<protein>
    <submittedName>
        <fullName evidence="2">Beta-D-GlcNAc beta-1,3-galactosyltransferase</fullName>
    </submittedName>
</protein>
<accession>A0A401UN78</accession>
<dbReference type="Gene3D" id="3.90.550.10">
    <property type="entry name" value="Spore Coat Polysaccharide Biosynthesis Protein SpsA, Chain A"/>
    <property type="match status" value="1"/>
</dbReference>
<dbReference type="Proteomes" id="UP000287872">
    <property type="component" value="Unassembled WGS sequence"/>
</dbReference>
<evidence type="ECO:0000313" key="2">
    <source>
        <dbReference type="EMBL" id="GCD10987.1"/>
    </source>
</evidence>
<name>A0A401UN78_9CLOT</name>
<sequence length="326" mass="38136">MNSNKQMLVSVIMSVYNEKENWLIEAIESILTQSYKNLEFIIILDNPNNSELDVLIENYCKCDTRIRYFKNEKNIGLVKSLNFALSHAKGDFIARMDADDISFPDRFEKQINYFNCHPDIDFMGARCINIDEDGNELYKDAIMPEDMKLIKSCLVNVDFVNHPTWFFKKKCADKLGGYREITCAEDYDFLLRLITSGFKLASTNEFLVKYRIRSSGISKSNSLQQLLYSKHVVKMYKDRLKFGFESESVECLKNIKIDANEESKYSLALEGLTKSKGYKKKNEVYRIYLILKSYISSKYLRILLKDITFHKFKKAFYIKTSHKTTN</sequence>